<evidence type="ECO:0000313" key="2">
    <source>
        <dbReference type="EMBL" id="RVU17122.1"/>
    </source>
</evidence>
<feature type="domain" description="GT-D fold-like" evidence="1">
    <location>
        <begin position="178"/>
        <end position="421"/>
    </location>
</feature>
<comment type="caution">
    <text evidence="2">The sequence shown here is derived from an EMBL/GenBank/DDBJ whole genome shotgun (WGS) entry which is preliminary data.</text>
</comment>
<reference evidence="2 3" key="1">
    <citation type="submission" date="2019-01" db="EMBL/GenBank/DDBJ databases">
        <authorList>
            <person name="Chen W.-M."/>
        </authorList>
    </citation>
    <scope>NUCLEOTIDE SEQUENCE [LARGE SCALE GENOMIC DNA]</scope>
    <source>
        <strain evidence="2 3">TER-1</strain>
    </source>
</reference>
<dbReference type="InterPro" id="IPR011990">
    <property type="entry name" value="TPR-like_helical_dom_sf"/>
</dbReference>
<dbReference type="Pfam" id="PF14559">
    <property type="entry name" value="TPR_19"/>
    <property type="match status" value="1"/>
</dbReference>
<dbReference type="Pfam" id="PF22882">
    <property type="entry name" value="GT-D-like"/>
    <property type="match status" value="1"/>
</dbReference>
<evidence type="ECO:0000259" key="1">
    <source>
        <dbReference type="Pfam" id="PF22882"/>
    </source>
</evidence>
<organism evidence="2 3">
    <name type="scientific">Methylobacterium oryzihabitans</name>
    <dbReference type="NCBI Taxonomy" id="2499852"/>
    <lineage>
        <taxon>Bacteria</taxon>
        <taxon>Pseudomonadati</taxon>
        <taxon>Pseudomonadota</taxon>
        <taxon>Alphaproteobacteria</taxon>
        <taxon>Hyphomicrobiales</taxon>
        <taxon>Methylobacteriaceae</taxon>
        <taxon>Methylobacterium</taxon>
    </lineage>
</organism>
<accession>A0A437P4D6</accession>
<dbReference type="Gene3D" id="1.25.40.10">
    <property type="entry name" value="Tetratricopeptide repeat domain"/>
    <property type="match status" value="1"/>
</dbReference>
<keyword evidence="3" id="KW-1185">Reference proteome</keyword>
<gene>
    <name evidence="2" type="ORF">EOE48_14530</name>
</gene>
<evidence type="ECO:0000313" key="3">
    <source>
        <dbReference type="Proteomes" id="UP000286997"/>
    </source>
</evidence>
<dbReference type="RefSeq" id="WP_127730298.1">
    <property type="nucleotide sequence ID" value="NZ_SACP01000013.1"/>
</dbReference>
<protein>
    <submittedName>
        <fullName evidence="2">Tetratricopeptide repeat protein</fullName>
    </submittedName>
</protein>
<dbReference type="SUPFAM" id="SSF48452">
    <property type="entry name" value="TPR-like"/>
    <property type="match status" value="1"/>
</dbReference>
<sequence>MSHRFLHEARSVLPDRAELGRVMAAALAAGDEVGSGELVELGIVARDAGLRDPALAMLDRVCRRSPTDIAARYEKAVLFLHEGLHVDGLHALRRILADHPHEDRTCLLAARVLHGLGDHAEAARCLDRIPLDRVQDRAAWEQQIRIVTEFGLYAARYPRARVMAMVARLEASPHYLPVAAVADRIAAALRERRGFGLVRCGDGEGAFVSFGHLDEARHAHLYRANRRNRAQVWFAGTVDATADPFLGHALGLTDVIRDADIVGMPYTGWLQHEYRILSMTGITTLANLLRVDRPPEALSCIQLVHVELHETGLLAEIMASQERIGLISCHAELPDRLAGRFGFREVEYHHVPGEKGHGHLLSEGAVAGTHWPDRYEQIIEALTRPLDGRLYLVAAGILGKFYCDRIRRSGGVAVDIGSIADGWMNARTRPGMGRLALGLRRPESEAFLLPESDEPCPRQPCE</sequence>
<name>A0A437P4D6_9HYPH</name>
<dbReference type="OrthoDB" id="7284833at2"/>
<dbReference type="AlphaFoldDB" id="A0A437P4D6"/>
<proteinExistence type="predicted"/>
<dbReference type="EMBL" id="SACP01000013">
    <property type="protein sequence ID" value="RVU17122.1"/>
    <property type="molecule type" value="Genomic_DNA"/>
</dbReference>
<dbReference type="Proteomes" id="UP000286997">
    <property type="component" value="Unassembled WGS sequence"/>
</dbReference>
<dbReference type="InterPro" id="IPR055171">
    <property type="entry name" value="GT-D-like"/>
</dbReference>